<dbReference type="SMART" id="SM00078">
    <property type="entry name" value="IlGF"/>
    <property type="match status" value="1"/>
</dbReference>
<dbReference type="PRINTS" id="PR00276">
    <property type="entry name" value="INSULINFAMLY"/>
</dbReference>
<comment type="similarity">
    <text evidence="1">Belongs to the insulin family.</text>
</comment>
<dbReference type="Gene3D" id="1.10.100.10">
    <property type="entry name" value="Insulin-like"/>
    <property type="match status" value="1"/>
</dbReference>
<sequence length="120" mass="13467">MTMHNKERGPTFTLPYSTRQLFIVAFCILLSTESTAEKIRICGEKLLGKLQDLCTFKVDGESLVCFAGGVKHRSRRHTAQGRSKRGIANECCIKTCHVEQLKSVCCSPAELAKYAERRKT</sequence>
<organism evidence="5 6">
    <name type="scientific">Bursaphelenchus okinawaensis</name>
    <dbReference type="NCBI Taxonomy" id="465554"/>
    <lineage>
        <taxon>Eukaryota</taxon>
        <taxon>Metazoa</taxon>
        <taxon>Ecdysozoa</taxon>
        <taxon>Nematoda</taxon>
        <taxon>Chromadorea</taxon>
        <taxon>Rhabditida</taxon>
        <taxon>Tylenchina</taxon>
        <taxon>Tylenchomorpha</taxon>
        <taxon>Aphelenchoidea</taxon>
        <taxon>Aphelenchoididae</taxon>
        <taxon>Bursaphelenchus</taxon>
    </lineage>
</organism>
<evidence type="ECO:0000313" key="5">
    <source>
        <dbReference type="EMBL" id="CAD5221341.1"/>
    </source>
</evidence>
<dbReference type="AlphaFoldDB" id="A0A811L1A8"/>
<dbReference type="SUPFAM" id="SSF56994">
    <property type="entry name" value="Insulin-like"/>
    <property type="match status" value="1"/>
</dbReference>
<dbReference type="InterPro" id="IPR022352">
    <property type="entry name" value="Ins/IGF/rlx"/>
</dbReference>
<reference evidence="5" key="1">
    <citation type="submission" date="2020-09" db="EMBL/GenBank/DDBJ databases">
        <authorList>
            <person name="Kikuchi T."/>
        </authorList>
    </citation>
    <scope>NUCLEOTIDE SEQUENCE</scope>
    <source>
        <strain evidence="5">SH1</strain>
    </source>
</reference>
<evidence type="ECO:0000256" key="1">
    <source>
        <dbReference type="ARBA" id="ARBA00009034"/>
    </source>
</evidence>
<keyword evidence="2 3" id="KW-0732">Signal</keyword>
<dbReference type="Proteomes" id="UP000614601">
    <property type="component" value="Unassembled WGS sequence"/>
</dbReference>
<feature type="signal peptide" evidence="3">
    <location>
        <begin position="1"/>
        <end position="36"/>
    </location>
</feature>
<accession>A0A811L1A8</accession>
<evidence type="ECO:0000256" key="3">
    <source>
        <dbReference type="SAM" id="SignalP"/>
    </source>
</evidence>
<evidence type="ECO:0000256" key="2">
    <source>
        <dbReference type="ARBA" id="ARBA00022729"/>
    </source>
</evidence>
<protein>
    <recommendedName>
        <fullName evidence="4">Insulin-like domain-containing protein</fullName>
    </recommendedName>
</protein>
<dbReference type="Proteomes" id="UP000783686">
    <property type="component" value="Unassembled WGS sequence"/>
</dbReference>
<comment type="caution">
    <text evidence="5">The sequence shown here is derived from an EMBL/GenBank/DDBJ whole genome shotgun (WGS) entry which is preliminary data.</text>
</comment>
<name>A0A811L1A8_9BILA</name>
<proteinExistence type="inferred from homology"/>
<evidence type="ECO:0000313" key="6">
    <source>
        <dbReference type="Proteomes" id="UP000614601"/>
    </source>
</evidence>
<keyword evidence="6" id="KW-1185">Reference proteome</keyword>
<dbReference type="GO" id="GO:0005179">
    <property type="term" value="F:hormone activity"/>
    <property type="evidence" value="ECO:0007669"/>
    <property type="project" value="InterPro"/>
</dbReference>
<dbReference type="Pfam" id="PF00049">
    <property type="entry name" value="Insulin"/>
    <property type="match status" value="1"/>
</dbReference>
<feature type="chain" id="PRO_5035595219" description="Insulin-like domain-containing protein" evidence="3">
    <location>
        <begin position="37"/>
        <end position="120"/>
    </location>
</feature>
<dbReference type="InterPro" id="IPR036438">
    <property type="entry name" value="Insulin-like_sf"/>
</dbReference>
<gene>
    <name evidence="5" type="ORF">BOKJ2_LOCUS9396</name>
</gene>
<dbReference type="OrthoDB" id="10019596at2759"/>
<dbReference type="InterPro" id="IPR016179">
    <property type="entry name" value="Insulin-like"/>
</dbReference>
<dbReference type="EMBL" id="CAJFDH010000004">
    <property type="protein sequence ID" value="CAD5221341.1"/>
    <property type="molecule type" value="Genomic_DNA"/>
</dbReference>
<evidence type="ECO:0000259" key="4">
    <source>
        <dbReference type="SMART" id="SM00078"/>
    </source>
</evidence>
<dbReference type="EMBL" id="CAJFCW020000004">
    <property type="protein sequence ID" value="CAG9114944.1"/>
    <property type="molecule type" value="Genomic_DNA"/>
</dbReference>
<dbReference type="GO" id="GO:0005576">
    <property type="term" value="C:extracellular region"/>
    <property type="evidence" value="ECO:0007669"/>
    <property type="project" value="InterPro"/>
</dbReference>
<feature type="domain" description="Insulin-like" evidence="4">
    <location>
        <begin position="39"/>
        <end position="105"/>
    </location>
</feature>